<gene>
    <name evidence="1" type="ORF">FA95DRAFT_1577747</name>
</gene>
<organism evidence="1 2">
    <name type="scientific">Auriscalpium vulgare</name>
    <dbReference type="NCBI Taxonomy" id="40419"/>
    <lineage>
        <taxon>Eukaryota</taxon>
        <taxon>Fungi</taxon>
        <taxon>Dikarya</taxon>
        <taxon>Basidiomycota</taxon>
        <taxon>Agaricomycotina</taxon>
        <taxon>Agaricomycetes</taxon>
        <taxon>Russulales</taxon>
        <taxon>Auriscalpiaceae</taxon>
        <taxon>Auriscalpium</taxon>
    </lineage>
</organism>
<proteinExistence type="predicted"/>
<reference evidence="1" key="1">
    <citation type="submission" date="2021-02" db="EMBL/GenBank/DDBJ databases">
        <authorList>
            <consortium name="DOE Joint Genome Institute"/>
            <person name="Ahrendt S."/>
            <person name="Looney B.P."/>
            <person name="Miyauchi S."/>
            <person name="Morin E."/>
            <person name="Drula E."/>
            <person name="Courty P.E."/>
            <person name="Chicoki N."/>
            <person name="Fauchery L."/>
            <person name="Kohler A."/>
            <person name="Kuo A."/>
            <person name="Labutti K."/>
            <person name="Pangilinan J."/>
            <person name="Lipzen A."/>
            <person name="Riley R."/>
            <person name="Andreopoulos W."/>
            <person name="He G."/>
            <person name="Johnson J."/>
            <person name="Barry K.W."/>
            <person name="Grigoriev I.V."/>
            <person name="Nagy L."/>
            <person name="Hibbett D."/>
            <person name="Henrissat B."/>
            <person name="Matheny P.B."/>
            <person name="Labbe J."/>
            <person name="Martin F."/>
        </authorList>
    </citation>
    <scope>NUCLEOTIDE SEQUENCE</scope>
    <source>
        <strain evidence="1">FP105234-sp</strain>
    </source>
</reference>
<sequence>MDPGPVGGQVDRGNSADAPLALAASTASDIWQVLAPAAQYITPLALAVREVCRPGSAAARRGTFALGIDARMWLEDCKFALSPRSAHEGMLHMAFLSLLSLQETSATAVFVGNENLNIELDSLAHAGQPGRLGSHAKLSELLRELVAAFGFYWHEAPGSIAASLAGLNVSGAVDAVVTPSPNPFAFGARVAMRSLGSALTCVAVYTSVAVTERVQLSHGGHLLIALLQDVARSQSVQAGLAAMDMPTAVALARSGLGDALLISRNEPRHALDAFLVRWRLRLQHVLGEDPDNILAMPRPDLARALPPAFPRPAAVLAFAPAVTVGASFRPRRIHLAALASMCTYLFDWPEARAIEAKFRTALWPACLTRDLMVSNAARSETTPDAPGSSPPSPALPALDGGQLAGDDDDDGMVDATMEVCRLHLGSVGEGGADIDAYRVTFSPTSYGEATRAGLHALHFGDVADTLNDDTVQVPMRTWVPCAVLQAACPELVAHFEDGRLPEASYRPYDVDSDEIIVPSHIEGLLIDLTD</sequence>
<comment type="caution">
    <text evidence="1">The sequence shown here is derived from an EMBL/GenBank/DDBJ whole genome shotgun (WGS) entry which is preliminary data.</text>
</comment>
<dbReference type="EMBL" id="MU276339">
    <property type="protein sequence ID" value="KAI0039207.1"/>
    <property type="molecule type" value="Genomic_DNA"/>
</dbReference>
<dbReference type="Proteomes" id="UP000814033">
    <property type="component" value="Unassembled WGS sequence"/>
</dbReference>
<reference evidence="1" key="2">
    <citation type="journal article" date="2022" name="New Phytol.">
        <title>Evolutionary transition to the ectomycorrhizal habit in the genomes of a hyperdiverse lineage of mushroom-forming fungi.</title>
        <authorList>
            <person name="Looney B."/>
            <person name="Miyauchi S."/>
            <person name="Morin E."/>
            <person name="Drula E."/>
            <person name="Courty P.E."/>
            <person name="Kohler A."/>
            <person name="Kuo A."/>
            <person name="LaButti K."/>
            <person name="Pangilinan J."/>
            <person name="Lipzen A."/>
            <person name="Riley R."/>
            <person name="Andreopoulos W."/>
            <person name="He G."/>
            <person name="Johnson J."/>
            <person name="Nolan M."/>
            <person name="Tritt A."/>
            <person name="Barry K.W."/>
            <person name="Grigoriev I.V."/>
            <person name="Nagy L.G."/>
            <person name="Hibbett D."/>
            <person name="Henrissat B."/>
            <person name="Matheny P.B."/>
            <person name="Labbe J."/>
            <person name="Martin F.M."/>
        </authorList>
    </citation>
    <scope>NUCLEOTIDE SEQUENCE</scope>
    <source>
        <strain evidence="1">FP105234-sp</strain>
    </source>
</reference>
<name>A0ACB8R5R9_9AGAM</name>
<keyword evidence="2" id="KW-1185">Reference proteome</keyword>
<accession>A0ACB8R5R9</accession>
<evidence type="ECO:0000313" key="1">
    <source>
        <dbReference type="EMBL" id="KAI0039207.1"/>
    </source>
</evidence>
<evidence type="ECO:0000313" key="2">
    <source>
        <dbReference type="Proteomes" id="UP000814033"/>
    </source>
</evidence>
<protein>
    <submittedName>
        <fullName evidence="1">Uncharacterized protein</fullName>
    </submittedName>
</protein>